<dbReference type="Proteomes" id="UP001212841">
    <property type="component" value="Unassembled WGS sequence"/>
</dbReference>
<organism evidence="1 2">
    <name type="scientific">Rhizophlyctis rosea</name>
    <dbReference type="NCBI Taxonomy" id="64517"/>
    <lineage>
        <taxon>Eukaryota</taxon>
        <taxon>Fungi</taxon>
        <taxon>Fungi incertae sedis</taxon>
        <taxon>Chytridiomycota</taxon>
        <taxon>Chytridiomycota incertae sedis</taxon>
        <taxon>Chytridiomycetes</taxon>
        <taxon>Rhizophlyctidales</taxon>
        <taxon>Rhizophlyctidaceae</taxon>
        <taxon>Rhizophlyctis</taxon>
    </lineage>
</organism>
<feature type="non-terminal residue" evidence="1">
    <location>
        <position position="79"/>
    </location>
</feature>
<protein>
    <submittedName>
        <fullName evidence="1">Uncharacterized protein</fullName>
    </submittedName>
</protein>
<proteinExistence type="predicted"/>
<dbReference type="AlphaFoldDB" id="A0AAD5X182"/>
<sequence>MIGTEVTDEIDEEGIENHGVYLAELDDITAKMVVEEIEEEGIENHGDYVDELDDITAKGMVLGRGREEGRKKKKKYISQ</sequence>
<keyword evidence="2" id="KW-1185">Reference proteome</keyword>
<dbReference type="EMBL" id="JADGJD010001325">
    <property type="protein sequence ID" value="KAJ3043946.1"/>
    <property type="molecule type" value="Genomic_DNA"/>
</dbReference>
<evidence type="ECO:0000313" key="1">
    <source>
        <dbReference type="EMBL" id="KAJ3043946.1"/>
    </source>
</evidence>
<accession>A0AAD5X182</accession>
<name>A0AAD5X182_9FUNG</name>
<gene>
    <name evidence="1" type="ORF">HK097_001617</name>
</gene>
<reference evidence="1" key="1">
    <citation type="submission" date="2020-05" db="EMBL/GenBank/DDBJ databases">
        <title>Phylogenomic resolution of chytrid fungi.</title>
        <authorList>
            <person name="Stajich J.E."/>
            <person name="Amses K."/>
            <person name="Simmons R."/>
            <person name="Seto K."/>
            <person name="Myers J."/>
            <person name="Bonds A."/>
            <person name="Quandt C.A."/>
            <person name="Barry K."/>
            <person name="Liu P."/>
            <person name="Grigoriev I."/>
            <person name="Longcore J.E."/>
            <person name="James T.Y."/>
        </authorList>
    </citation>
    <scope>NUCLEOTIDE SEQUENCE</scope>
    <source>
        <strain evidence="1">JEL0318</strain>
    </source>
</reference>
<comment type="caution">
    <text evidence="1">The sequence shown here is derived from an EMBL/GenBank/DDBJ whole genome shotgun (WGS) entry which is preliminary data.</text>
</comment>
<evidence type="ECO:0000313" key="2">
    <source>
        <dbReference type="Proteomes" id="UP001212841"/>
    </source>
</evidence>